<keyword evidence="9" id="KW-0963">Cytoplasm</keyword>
<dbReference type="GO" id="GO:0019556">
    <property type="term" value="P:L-histidine catabolic process to glutamate and formamide"/>
    <property type="evidence" value="ECO:0007669"/>
    <property type="project" value="UniProtKB-UniPathway"/>
</dbReference>
<evidence type="ECO:0000256" key="20">
    <source>
        <dbReference type="SAM" id="Coils"/>
    </source>
</evidence>
<evidence type="ECO:0000256" key="6">
    <source>
        <dbReference type="ARBA" id="ARBA00012252"/>
    </source>
</evidence>
<dbReference type="EC" id="2.1.2.5" evidence="6"/>
<evidence type="ECO:0000256" key="18">
    <source>
        <dbReference type="ARBA" id="ARBA00025915"/>
    </source>
</evidence>
<organism evidence="23 24">
    <name type="scientific">Hoylesella pleuritidis F0068</name>
    <dbReference type="NCBI Taxonomy" id="1081904"/>
    <lineage>
        <taxon>Bacteria</taxon>
        <taxon>Pseudomonadati</taxon>
        <taxon>Bacteroidota</taxon>
        <taxon>Bacteroidia</taxon>
        <taxon>Bacteroidales</taxon>
        <taxon>Prevotellaceae</taxon>
        <taxon>Hoylesella</taxon>
    </lineage>
</organism>
<dbReference type="GO" id="GO:0005542">
    <property type="term" value="F:folic acid binding"/>
    <property type="evidence" value="ECO:0007669"/>
    <property type="project" value="UniProtKB-KW"/>
</dbReference>
<dbReference type="RefSeq" id="WP_021582843.1">
    <property type="nucleotide sequence ID" value="NZ_AWET01000004.1"/>
</dbReference>
<comment type="caution">
    <text evidence="23">The sequence shown here is derived from an EMBL/GenBank/DDBJ whole genome shotgun (WGS) entry which is preliminary data.</text>
</comment>
<evidence type="ECO:0000256" key="8">
    <source>
        <dbReference type="ARBA" id="ARBA00017787"/>
    </source>
</evidence>
<evidence type="ECO:0000259" key="22">
    <source>
        <dbReference type="SMART" id="SM01222"/>
    </source>
</evidence>
<keyword evidence="11" id="KW-0369">Histidine metabolism</keyword>
<keyword evidence="16" id="KW-0511">Multifunctional enzyme</keyword>
<dbReference type="InterPro" id="IPR037064">
    <property type="entry name" value="Formiminotransferase_N_sf"/>
</dbReference>
<evidence type="ECO:0000256" key="10">
    <source>
        <dbReference type="ARBA" id="ARBA00022679"/>
    </source>
</evidence>
<dbReference type="PANTHER" id="PTHR12234:SF0">
    <property type="entry name" value="FORMIMIDOYLTRANSFERASE-CYCLODEAMINASE"/>
    <property type="match status" value="1"/>
</dbReference>
<dbReference type="GO" id="GO:0019557">
    <property type="term" value="P:L-histidine catabolic process to glutamate and formate"/>
    <property type="evidence" value="ECO:0007669"/>
    <property type="project" value="UniProtKB-UniPathway"/>
</dbReference>
<dbReference type="Gene3D" id="1.20.120.680">
    <property type="entry name" value="Formiminotetrahydrofolate cyclodeaminase monomer, up-and-down helical bundle"/>
    <property type="match status" value="1"/>
</dbReference>
<keyword evidence="12" id="KW-0290">Folate-binding</keyword>
<dbReference type="GO" id="GO:0030409">
    <property type="term" value="F:glutamate formimidoyltransferase activity"/>
    <property type="evidence" value="ECO:0007669"/>
    <property type="project" value="UniProtKB-EC"/>
</dbReference>
<evidence type="ECO:0000256" key="1">
    <source>
        <dbReference type="ARBA" id="ARBA00004114"/>
    </source>
</evidence>
<dbReference type="InterPro" id="IPR013802">
    <property type="entry name" value="Formiminotransferase_C"/>
</dbReference>
<dbReference type="InterPro" id="IPR037070">
    <property type="entry name" value="Formiminotransferase_C_sf"/>
</dbReference>
<protein>
    <recommendedName>
        <fullName evidence="8">Formimidoyltransferase-cyclodeaminase</fullName>
        <ecNumber evidence="6">2.1.2.5</ecNumber>
        <ecNumber evidence="7">4.3.1.4</ecNumber>
    </recommendedName>
    <alternativeName>
        <fullName evidence="19">Formiminotransferase-cyclodeaminase</fullName>
    </alternativeName>
</protein>
<accession>U2MRF9</accession>
<evidence type="ECO:0000256" key="15">
    <source>
        <dbReference type="ARBA" id="ARBA00023239"/>
    </source>
</evidence>
<keyword evidence="15" id="KW-0456">Lyase</keyword>
<evidence type="ECO:0000256" key="12">
    <source>
        <dbReference type="ARBA" id="ARBA00022954"/>
    </source>
</evidence>
<evidence type="ECO:0000256" key="2">
    <source>
        <dbReference type="ARBA" id="ARBA00004555"/>
    </source>
</evidence>
<dbReference type="UniPathway" id="UPA00379">
    <property type="reaction ID" value="UER00555"/>
</dbReference>
<dbReference type="InterPro" id="IPR007044">
    <property type="entry name" value="Cyclodeamin/CycHdrlase"/>
</dbReference>
<dbReference type="EC" id="4.3.1.4" evidence="7"/>
<dbReference type="Pfam" id="PF04961">
    <property type="entry name" value="FTCD_C"/>
    <property type="match status" value="1"/>
</dbReference>
<comment type="function">
    <text evidence="17">Folate-dependent enzyme, that displays both transferase and deaminase activity. Serves to channel one-carbon units from formiminoglutamate to the folate pool.</text>
</comment>
<dbReference type="SUPFAM" id="SSF55116">
    <property type="entry name" value="Formiminotransferase domain of formiminotransferase-cyclodeaminase"/>
    <property type="match status" value="2"/>
</dbReference>
<dbReference type="InterPro" id="IPR022384">
    <property type="entry name" value="FormiminoTrfase_cat_dom_sf"/>
</dbReference>
<dbReference type="PANTHER" id="PTHR12234">
    <property type="entry name" value="FORMIMINOTRANSFERASE-CYCLODEAMINASE"/>
    <property type="match status" value="1"/>
</dbReference>
<dbReference type="InterPro" id="IPR051623">
    <property type="entry name" value="FTCD"/>
</dbReference>
<evidence type="ECO:0000256" key="9">
    <source>
        <dbReference type="ARBA" id="ARBA00022490"/>
    </source>
</evidence>
<evidence type="ECO:0000256" key="5">
    <source>
        <dbReference type="ARBA" id="ARBA00010825"/>
    </source>
</evidence>
<proteinExistence type="inferred from homology"/>
<evidence type="ECO:0000313" key="23">
    <source>
        <dbReference type="EMBL" id="ERK04235.1"/>
    </source>
</evidence>
<evidence type="ECO:0000256" key="7">
    <source>
        <dbReference type="ARBA" id="ARBA00012998"/>
    </source>
</evidence>
<keyword evidence="20" id="KW-0175">Coiled coil</keyword>
<evidence type="ECO:0000256" key="3">
    <source>
        <dbReference type="ARBA" id="ARBA00005082"/>
    </source>
</evidence>
<evidence type="ECO:0000256" key="19">
    <source>
        <dbReference type="ARBA" id="ARBA00030029"/>
    </source>
</evidence>
<evidence type="ECO:0000256" key="13">
    <source>
        <dbReference type="ARBA" id="ARBA00023034"/>
    </source>
</evidence>
<dbReference type="InterPro" id="IPR004227">
    <property type="entry name" value="Formiminotransferase_cat"/>
</dbReference>
<dbReference type="EMBL" id="AWET01000004">
    <property type="protein sequence ID" value="ERK04235.1"/>
    <property type="molecule type" value="Genomic_DNA"/>
</dbReference>
<keyword evidence="10 23" id="KW-0808">Transferase</keyword>
<dbReference type="SMART" id="SM01221">
    <property type="entry name" value="FTCD"/>
    <property type="match status" value="1"/>
</dbReference>
<evidence type="ECO:0000259" key="21">
    <source>
        <dbReference type="SMART" id="SM01221"/>
    </source>
</evidence>
<evidence type="ECO:0000256" key="14">
    <source>
        <dbReference type="ARBA" id="ARBA00023212"/>
    </source>
</evidence>
<name>U2MRF9_9BACT</name>
<gene>
    <name evidence="23" type="primary">ftcD</name>
    <name evidence="23" type="ORF">HMPREF1218_1019</name>
</gene>
<feature type="domain" description="Formiminotransferase C-terminal subdomain" evidence="21">
    <location>
        <begin position="187"/>
        <end position="352"/>
    </location>
</feature>
<evidence type="ECO:0000256" key="4">
    <source>
        <dbReference type="ARBA" id="ARBA00008297"/>
    </source>
</evidence>
<dbReference type="AlphaFoldDB" id="U2MRF9"/>
<dbReference type="Pfam" id="PF02971">
    <property type="entry name" value="FTCD"/>
    <property type="match status" value="1"/>
</dbReference>
<dbReference type="Pfam" id="PF07837">
    <property type="entry name" value="FTCD_N"/>
    <property type="match status" value="1"/>
</dbReference>
<comment type="subunit">
    <text evidence="18">Homooctamer, including four polyglutamate binding sites. The subunits are arranged as a tetramer of dimers, and form a planar ring-shaped structure.</text>
</comment>
<keyword evidence="24" id="KW-1185">Reference proteome</keyword>
<comment type="pathway">
    <text evidence="3">Amino-acid degradation; L-histidine degradation into L-glutamate; L-glutamate from N-formimidoyl-L-glutamate (transferase route): step 1/1.</text>
</comment>
<dbReference type="NCBIfam" id="TIGR02024">
    <property type="entry name" value="FtcD"/>
    <property type="match status" value="1"/>
</dbReference>
<comment type="subcellular location">
    <subcellularLocation>
        <location evidence="1">Cytoplasm</location>
        <location evidence="1">Cytoskeleton</location>
        <location evidence="1">Microtubule organizing center</location>
        <location evidence="1">Centrosome</location>
        <location evidence="1">Centriole</location>
    </subcellularLocation>
    <subcellularLocation>
        <location evidence="2">Golgi apparatus</location>
    </subcellularLocation>
</comment>
<dbReference type="InterPro" id="IPR012886">
    <property type="entry name" value="Formiminotransferase_N"/>
</dbReference>
<feature type="coiled-coil region" evidence="20">
    <location>
        <begin position="535"/>
        <end position="565"/>
    </location>
</feature>
<dbReference type="InterPro" id="IPR036178">
    <property type="entry name" value="Formintransfe-cycloase-like_sf"/>
</dbReference>
<dbReference type="PATRIC" id="fig|1081904.3.peg.55"/>
<evidence type="ECO:0000256" key="16">
    <source>
        <dbReference type="ARBA" id="ARBA00023268"/>
    </source>
</evidence>
<dbReference type="Gene3D" id="3.30.990.10">
    <property type="entry name" value="Formiminotransferase, N-terminal subdomain"/>
    <property type="match status" value="1"/>
</dbReference>
<sequence>MKKEKQIVECVPNFSEGRNPEVIKQITDIIERSKGIKLLDVDPGEATNRTVVTFVGSPEDVIEAAYLAVEKASQIIDMRLHHGAHPRMGATDVLPLIPVSNITLDECADLARRLAQRIADNLGVPTYCYEAAARTPERRNLAVCRKGEYEALPEKVNTPGKEPDFGARPYDEKLARTGCTAVGARNFLIATNFNLNSTSTRRANAIAFDVREKGRPLREGDALTGKIKTDEQGQPVMQPGTLKGTKAIGWYIDEYKIAQVSMNITDINATPLHVAFDEVCRCAQNRGVRITGTEIVGLIPKRTLIEAGKYFLEKQQRSTGIPETDIIGIAIRSMGLSDLKPFNPREKVIEFLLEDIDKQSRLIDLTVKHFAEETSRESPAPGGGTIAAYMGALAAALGTMVANLSSHKRGWDAQWEKFSRWADRGQEQIAELLELVDEDTEAFNRIMSAFALPKQTAEDKAARSKAIQEATLYATQVPLHTMQAAYRTFDICRAMAEEGNPNSVSDAGVGALAARAAVLGAGLNVKINAGGLKNRETADRLIAEANQLIAKANEAEKEIMNIVESKL</sequence>
<keyword evidence="14" id="KW-0206">Cytoskeleton</keyword>
<evidence type="ECO:0000256" key="17">
    <source>
        <dbReference type="ARBA" id="ARBA00025506"/>
    </source>
</evidence>
<dbReference type="GO" id="GO:0005814">
    <property type="term" value="C:centriole"/>
    <property type="evidence" value="ECO:0007669"/>
    <property type="project" value="UniProtKB-SubCell"/>
</dbReference>
<reference evidence="23 24" key="1">
    <citation type="submission" date="2013-08" db="EMBL/GenBank/DDBJ databases">
        <authorList>
            <person name="Durkin A.S."/>
            <person name="Haft D.R."/>
            <person name="McCorrison J."/>
            <person name="Torralba M."/>
            <person name="Gillis M."/>
            <person name="Haft D.H."/>
            <person name="Methe B."/>
            <person name="Sutton G."/>
            <person name="Nelson K.E."/>
        </authorList>
    </citation>
    <scope>NUCLEOTIDE SEQUENCE [LARGE SCALE GENOMIC DNA]</scope>
    <source>
        <strain evidence="23 24">F0068</strain>
    </source>
</reference>
<dbReference type="GO" id="GO:0030412">
    <property type="term" value="F:formimidoyltetrahydrofolate cyclodeaminase activity"/>
    <property type="evidence" value="ECO:0007669"/>
    <property type="project" value="UniProtKB-EC"/>
</dbReference>
<dbReference type="Gene3D" id="3.30.70.670">
    <property type="entry name" value="Formiminotransferase, C-terminal subdomain"/>
    <property type="match status" value="1"/>
</dbReference>
<keyword evidence="13" id="KW-0333">Golgi apparatus</keyword>
<dbReference type="Proteomes" id="UP000016600">
    <property type="component" value="Unassembled WGS sequence"/>
</dbReference>
<evidence type="ECO:0000256" key="11">
    <source>
        <dbReference type="ARBA" id="ARBA00022808"/>
    </source>
</evidence>
<evidence type="ECO:0000313" key="24">
    <source>
        <dbReference type="Proteomes" id="UP000016600"/>
    </source>
</evidence>
<comment type="similarity">
    <text evidence="5">In the C-terminal section; belongs to the cyclodeaminase/cyclohydrolase family.</text>
</comment>
<dbReference type="SMART" id="SM01222">
    <property type="entry name" value="FTCD_N"/>
    <property type="match status" value="1"/>
</dbReference>
<dbReference type="SUPFAM" id="SSF101262">
    <property type="entry name" value="Methenyltetrahydrofolate cyclohydrolase-like"/>
    <property type="match status" value="1"/>
</dbReference>
<comment type="similarity">
    <text evidence="4">In the N-terminal section; belongs to the formiminotransferase family.</text>
</comment>
<feature type="domain" description="Formiminotransferase N-terminal subdomain" evidence="22">
    <location>
        <begin position="6"/>
        <end position="186"/>
    </location>
</feature>